<dbReference type="EMBL" id="JAULSU010000001">
    <property type="protein sequence ID" value="KAK0631587.1"/>
    <property type="molecule type" value="Genomic_DNA"/>
</dbReference>
<organism evidence="2 3">
    <name type="scientific">Immersiella caudata</name>
    <dbReference type="NCBI Taxonomy" id="314043"/>
    <lineage>
        <taxon>Eukaryota</taxon>
        <taxon>Fungi</taxon>
        <taxon>Dikarya</taxon>
        <taxon>Ascomycota</taxon>
        <taxon>Pezizomycotina</taxon>
        <taxon>Sordariomycetes</taxon>
        <taxon>Sordariomycetidae</taxon>
        <taxon>Sordariales</taxon>
        <taxon>Lasiosphaeriaceae</taxon>
        <taxon>Immersiella</taxon>
    </lineage>
</organism>
<comment type="caution">
    <text evidence="2">The sequence shown here is derived from an EMBL/GenBank/DDBJ whole genome shotgun (WGS) entry which is preliminary data.</text>
</comment>
<evidence type="ECO:0000313" key="3">
    <source>
        <dbReference type="Proteomes" id="UP001175000"/>
    </source>
</evidence>
<accession>A0AA39XDW0</accession>
<keyword evidence="3" id="KW-1185">Reference proteome</keyword>
<evidence type="ECO:0000313" key="2">
    <source>
        <dbReference type="EMBL" id="KAK0631587.1"/>
    </source>
</evidence>
<dbReference type="Proteomes" id="UP001175000">
    <property type="component" value="Unassembled WGS sequence"/>
</dbReference>
<name>A0AA39XDW0_9PEZI</name>
<dbReference type="AlphaFoldDB" id="A0AA39XDW0"/>
<reference evidence="2" key="1">
    <citation type="submission" date="2023-06" db="EMBL/GenBank/DDBJ databases">
        <title>Genome-scale phylogeny and comparative genomics of the fungal order Sordariales.</title>
        <authorList>
            <consortium name="Lawrence Berkeley National Laboratory"/>
            <person name="Hensen N."/>
            <person name="Bonometti L."/>
            <person name="Westerberg I."/>
            <person name="Brannstrom I.O."/>
            <person name="Guillou S."/>
            <person name="Cros-Aarteil S."/>
            <person name="Calhoun S."/>
            <person name="Haridas S."/>
            <person name="Kuo A."/>
            <person name="Mondo S."/>
            <person name="Pangilinan J."/>
            <person name="Riley R."/>
            <person name="Labutti K."/>
            <person name="Andreopoulos B."/>
            <person name="Lipzen A."/>
            <person name="Chen C."/>
            <person name="Yanf M."/>
            <person name="Daum C."/>
            <person name="Ng V."/>
            <person name="Clum A."/>
            <person name="Steindorff A."/>
            <person name="Ohm R."/>
            <person name="Martin F."/>
            <person name="Silar P."/>
            <person name="Natvig D."/>
            <person name="Lalanne C."/>
            <person name="Gautier V."/>
            <person name="Ament-Velasquez S.L."/>
            <person name="Kruys A."/>
            <person name="Hutchinson M.I."/>
            <person name="Powell A.J."/>
            <person name="Barry K."/>
            <person name="Miller A.N."/>
            <person name="Grigoriev I.V."/>
            <person name="Debuchy R."/>
            <person name="Gladieux P."/>
            <person name="Thoren M.H."/>
            <person name="Johannesson H."/>
        </authorList>
    </citation>
    <scope>NUCLEOTIDE SEQUENCE</scope>
    <source>
        <strain evidence="2">CBS 606.72</strain>
    </source>
</reference>
<evidence type="ECO:0000256" key="1">
    <source>
        <dbReference type="SAM" id="MobiDB-lite"/>
    </source>
</evidence>
<proteinExistence type="predicted"/>
<sequence>MYVGKPFIHPSPLGTSPPERAISPPGPPVRSVSDSHHPTATTHFPPLCFVLSSMQCHAISRSAMPRLCQLKN</sequence>
<gene>
    <name evidence="2" type="ORF">B0T14DRAFT_501940</name>
</gene>
<feature type="region of interest" description="Disordered" evidence="1">
    <location>
        <begin position="1"/>
        <end position="38"/>
    </location>
</feature>
<protein>
    <submittedName>
        <fullName evidence="2">Uncharacterized protein</fullName>
    </submittedName>
</protein>